<gene>
    <name evidence="8" type="ORF">Amac_063710</name>
</gene>
<dbReference type="EMBL" id="BLAE01000039">
    <property type="protein sequence ID" value="GES12774.1"/>
    <property type="molecule type" value="Genomic_DNA"/>
</dbReference>
<evidence type="ECO:0000256" key="1">
    <source>
        <dbReference type="ARBA" id="ARBA00004651"/>
    </source>
</evidence>
<dbReference type="PANTHER" id="PTHR33452:SF1">
    <property type="entry name" value="INNER MEMBRANE PROTEIN YPHA-RELATED"/>
    <property type="match status" value="1"/>
</dbReference>
<protein>
    <submittedName>
        <fullName evidence="8">Membrane protein</fullName>
    </submittedName>
</protein>
<comment type="caution">
    <text evidence="8">The sequence shown here is derived from an EMBL/GenBank/DDBJ whole genome shotgun (WGS) entry which is preliminary data.</text>
</comment>
<dbReference type="InterPro" id="IPR051907">
    <property type="entry name" value="DoxX-like_oxidoreductase"/>
</dbReference>
<evidence type="ECO:0000313" key="9">
    <source>
        <dbReference type="Proteomes" id="UP000331127"/>
    </source>
</evidence>
<evidence type="ECO:0000256" key="7">
    <source>
        <dbReference type="SAM" id="Phobius"/>
    </source>
</evidence>
<evidence type="ECO:0000256" key="5">
    <source>
        <dbReference type="ARBA" id="ARBA00022989"/>
    </source>
</evidence>
<evidence type="ECO:0000313" key="8">
    <source>
        <dbReference type="EMBL" id="GES12774.1"/>
    </source>
</evidence>
<evidence type="ECO:0000256" key="3">
    <source>
        <dbReference type="ARBA" id="ARBA00022475"/>
    </source>
</evidence>
<dbReference type="RefSeq" id="WP_155358060.1">
    <property type="nucleotide sequence ID" value="NZ_BAAAHL010000050.1"/>
</dbReference>
<keyword evidence="6 7" id="KW-0472">Membrane</keyword>
<feature type="transmembrane region" description="Helical" evidence="7">
    <location>
        <begin position="51"/>
        <end position="71"/>
    </location>
</feature>
<dbReference type="GO" id="GO:0005886">
    <property type="term" value="C:plasma membrane"/>
    <property type="evidence" value="ECO:0007669"/>
    <property type="project" value="UniProtKB-SubCell"/>
</dbReference>
<comment type="similarity">
    <text evidence="2">Belongs to the DoxX family.</text>
</comment>
<keyword evidence="5 7" id="KW-1133">Transmembrane helix</keyword>
<organism evidence="8 9">
    <name type="scientific">Acrocarpospora macrocephala</name>
    <dbReference type="NCBI Taxonomy" id="150177"/>
    <lineage>
        <taxon>Bacteria</taxon>
        <taxon>Bacillati</taxon>
        <taxon>Actinomycetota</taxon>
        <taxon>Actinomycetes</taxon>
        <taxon>Streptosporangiales</taxon>
        <taxon>Streptosporangiaceae</taxon>
        <taxon>Acrocarpospora</taxon>
    </lineage>
</organism>
<keyword evidence="3" id="KW-1003">Cell membrane</keyword>
<dbReference type="Proteomes" id="UP000331127">
    <property type="component" value="Unassembled WGS sequence"/>
</dbReference>
<accession>A0A5M3WV61</accession>
<feature type="transmembrane region" description="Helical" evidence="7">
    <location>
        <begin position="105"/>
        <end position="126"/>
    </location>
</feature>
<evidence type="ECO:0000256" key="2">
    <source>
        <dbReference type="ARBA" id="ARBA00006679"/>
    </source>
</evidence>
<evidence type="ECO:0000256" key="6">
    <source>
        <dbReference type="ARBA" id="ARBA00023136"/>
    </source>
</evidence>
<name>A0A5M3WV61_9ACTN</name>
<dbReference type="PANTHER" id="PTHR33452">
    <property type="entry name" value="OXIDOREDUCTASE CATD-RELATED"/>
    <property type="match status" value="1"/>
</dbReference>
<reference evidence="8 9" key="1">
    <citation type="submission" date="2019-10" db="EMBL/GenBank/DDBJ databases">
        <title>Whole genome shotgun sequence of Acrocarpospora macrocephala NBRC 16266.</title>
        <authorList>
            <person name="Ichikawa N."/>
            <person name="Kimura A."/>
            <person name="Kitahashi Y."/>
            <person name="Komaki H."/>
            <person name="Oguchi A."/>
        </authorList>
    </citation>
    <scope>NUCLEOTIDE SEQUENCE [LARGE SCALE GENOMIC DNA]</scope>
    <source>
        <strain evidence="8 9">NBRC 16266</strain>
    </source>
</reference>
<dbReference type="OrthoDB" id="1122432at2"/>
<sequence length="147" mass="15334">MRRALYDMAALVGRLALGVVFIAHGWAKYKRGVDATAQGFAEWNIPVPRISAWFAIAAELGGGILLVLGLLTMLAGAALFVLMAGALMFVHVGHGILLANGGFELVLALGAVALLLAVAGPGRISLDYVLFGRRREAKSVPSVAQPA</sequence>
<comment type="subcellular location">
    <subcellularLocation>
        <location evidence="1">Cell membrane</location>
        <topology evidence="1">Multi-pass membrane protein</topology>
    </subcellularLocation>
</comment>
<dbReference type="AlphaFoldDB" id="A0A5M3WV61"/>
<feature type="transmembrane region" description="Helical" evidence="7">
    <location>
        <begin position="78"/>
        <end position="99"/>
    </location>
</feature>
<keyword evidence="9" id="KW-1185">Reference proteome</keyword>
<dbReference type="InterPro" id="IPR032808">
    <property type="entry name" value="DoxX"/>
</dbReference>
<evidence type="ECO:0000256" key="4">
    <source>
        <dbReference type="ARBA" id="ARBA00022692"/>
    </source>
</evidence>
<proteinExistence type="inferred from homology"/>
<dbReference type="Pfam" id="PF07681">
    <property type="entry name" value="DoxX"/>
    <property type="match status" value="1"/>
</dbReference>
<keyword evidence="4 7" id="KW-0812">Transmembrane</keyword>